<protein>
    <submittedName>
        <fullName evidence="5 6">F-box protein At3g59000 isoform X1</fullName>
    </submittedName>
</protein>
<feature type="domain" description="F-box/LRR-repeat protein 15/At3g58940/PEG3-like LRR" evidence="3">
    <location>
        <begin position="100"/>
        <end position="230"/>
    </location>
</feature>
<evidence type="ECO:0000259" key="2">
    <source>
        <dbReference type="Pfam" id="PF00646"/>
    </source>
</evidence>
<dbReference type="InterPro" id="IPR055294">
    <property type="entry name" value="FBL60-like"/>
</dbReference>
<evidence type="ECO:0000313" key="5">
    <source>
        <dbReference type="RefSeq" id="XP_018460416.1"/>
    </source>
</evidence>
<keyword evidence="1" id="KW-0812">Transmembrane</keyword>
<dbReference type="OrthoDB" id="612216at2759"/>
<gene>
    <name evidence="5 6" type="primary">LOC108831365</name>
</gene>
<dbReference type="InterPro" id="IPR036047">
    <property type="entry name" value="F-box-like_dom_sf"/>
</dbReference>
<evidence type="ECO:0000313" key="6">
    <source>
        <dbReference type="RefSeq" id="XP_018460417.1"/>
    </source>
</evidence>
<organism evidence="4 6">
    <name type="scientific">Raphanus sativus</name>
    <name type="common">Radish</name>
    <name type="synonym">Raphanus raphanistrum var. sativus</name>
    <dbReference type="NCBI Taxonomy" id="3726"/>
    <lineage>
        <taxon>Eukaryota</taxon>
        <taxon>Viridiplantae</taxon>
        <taxon>Streptophyta</taxon>
        <taxon>Embryophyta</taxon>
        <taxon>Tracheophyta</taxon>
        <taxon>Spermatophyta</taxon>
        <taxon>Magnoliopsida</taxon>
        <taxon>eudicotyledons</taxon>
        <taxon>Gunneridae</taxon>
        <taxon>Pentapetalae</taxon>
        <taxon>rosids</taxon>
        <taxon>malvids</taxon>
        <taxon>Brassicales</taxon>
        <taxon>Brassicaceae</taxon>
        <taxon>Brassiceae</taxon>
        <taxon>Raphanus</taxon>
    </lineage>
</organism>
<feature type="transmembrane region" description="Helical" evidence="1">
    <location>
        <begin position="323"/>
        <end position="344"/>
    </location>
</feature>
<evidence type="ECO:0000256" key="1">
    <source>
        <dbReference type="SAM" id="Phobius"/>
    </source>
</evidence>
<feature type="domain" description="F-box" evidence="2">
    <location>
        <begin position="4"/>
        <end position="39"/>
    </location>
</feature>
<reference evidence="4" key="1">
    <citation type="journal article" date="2019" name="Database">
        <title>The radish genome database (RadishGD): an integrated information resource for radish genomics.</title>
        <authorList>
            <person name="Yu H.J."/>
            <person name="Baek S."/>
            <person name="Lee Y.J."/>
            <person name="Cho A."/>
            <person name="Mun J.H."/>
        </authorList>
    </citation>
    <scope>NUCLEOTIDE SEQUENCE [LARGE SCALE GENOMIC DNA]</scope>
    <source>
        <strain evidence="4">cv. WK10039</strain>
    </source>
</reference>
<keyword evidence="1" id="KW-1133">Transmembrane helix</keyword>
<dbReference type="Gene3D" id="3.80.10.10">
    <property type="entry name" value="Ribonuclease Inhibitor"/>
    <property type="match status" value="1"/>
</dbReference>
<dbReference type="Pfam" id="PF00646">
    <property type="entry name" value="F-box"/>
    <property type="match status" value="1"/>
</dbReference>
<dbReference type="PANTHER" id="PTHR31293">
    <property type="entry name" value="RNI-LIKE SUPERFAMILY PROTEIN"/>
    <property type="match status" value="1"/>
</dbReference>
<evidence type="ECO:0000259" key="3">
    <source>
        <dbReference type="Pfam" id="PF24758"/>
    </source>
</evidence>
<dbReference type="RefSeq" id="XP_018460416.1">
    <property type="nucleotide sequence ID" value="XM_018604914.2"/>
</dbReference>
<dbReference type="RefSeq" id="XP_018460417.1">
    <property type="nucleotide sequence ID" value="XM_018604915.2"/>
</dbReference>
<dbReference type="Pfam" id="PF24758">
    <property type="entry name" value="LRR_At5g56370"/>
    <property type="match status" value="1"/>
</dbReference>
<dbReference type="InterPro" id="IPR055411">
    <property type="entry name" value="LRR_FXL15/At3g58940/PEG3-like"/>
</dbReference>
<reference evidence="5 6" key="2">
    <citation type="submission" date="2025-04" db="UniProtKB">
        <authorList>
            <consortium name="RefSeq"/>
        </authorList>
    </citation>
    <scope>IDENTIFICATION</scope>
    <source>
        <tissue evidence="5 6">Leaf</tissue>
    </source>
</reference>
<keyword evidence="4" id="KW-1185">Reference proteome</keyword>
<dbReference type="InterPro" id="IPR053781">
    <property type="entry name" value="F-box_AtFBL13-like"/>
</dbReference>
<dbReference type="InterPro" id="IPR032675">
    <property type="entry name" value="LRR_dom_sf"/>
</dbReference>
<dbReference type="SUPFAM" id="SSF81383">
    <property type="entry name" value="F-box domain"/>
    <property type="match status" value="1"/>
</dbReference>
<dbReference type="CDD" id="cd22160">
    <property type="entry name" value="F-box_AtFBL13-like"/>
    <property type="match status" value="1"/>
</dbReference>
<dbReference type="PANTHER" id="PTHR31293:SF16">
    <property type="entry name" value="RNI-LIKE SUPERFAMILY PROTEIN"/>
    <property type="match status" value="1"/>
</dbReference>
<accession>A0A6J0LK93</accession>
<keyword evidence="1" id="KW-0472">Membrane</keyword>
<name>A0A6J0LK93_RAPSA</name>
<dbReference type="GeneID" id="108831365"/>
<dbReference type="Proteomes" id="UP000504610">
    <property type="component" value="Chromosome 7"/>
</dbReference>
<proteinExistence type="predicted"/>
<dbReference type="AlphaFoldDB" id="A0A6J0LK93"/>
<dbReference type="InterPro" id="IPR001810">
    <property type="entry name" value="F-box_dom"/>
</dbReference>
<evidence type="ECO:0000313" key="4">
    <source>
        <dbReference type="Proteomes" id="UP000504610"/>
    </source>
</evidence>
<sequence>MDHISNLPDGVLCHILSFLTTKEAALTSILAKRWLNLVAFVPCLTIDDTVFLHPEKGKRDREDMRQSFMNFVERVLALQIKFPLKRFSLNCFTVVDMDRVDGWISSVLARGVSDLDLQIINNEEFYQLSPKWFECSTLVSLKISFGIDIGWVAGSVSLPLLKTLVLDWVMVSPTDFVTLLHALPSLDELVLVDVMWKDMEDVTVSSASLKTLTIKLNEWLYALSFDTPSLVHFEYSGLVALDYPVVNMGNLVDAQINFSEIHIKQLGEPDNPEDALRFSNVSKLFLGMRNVPNLSLLPITLQVRFLIQFLEHMNKRRSSFETLIPKMFCFVLSCLVLLSGAFYVDIRVYAHQLT</sequence>
<dbReference type="KEGG" id="rsz:108831365"/>
<dbReference type="SUPFAM" id="SSF52058">
    <property type="entry name" value="L domain-like"/>
    <property type="match status" value="1"/>
</dbReference>